<evidence type="ECO:0000259" key="6">
    <source>
        <dbReference type="Pfam" id="PF01523"/>
    </source>
</evidence>
<dbReference type="SUPFAM" id="SSF111283">
    <property type="entry name" value="Putative modulator of DNA gyrase, PmbA/TldD"/>
    <property type="match status" value="1"/>
</dbReference>
<organism evidence="8 9">
    <name type="scientific">Saccharothrix lopnurensis</name>
    <dbReference type="NCBI Taxonomy" id="1670621"/>
    <lineage>
        <taxon>Bacteria</taxon>
        <taxon>Bacillati</taxon>
        <taxon>Actinomycetota</taxon>
        <taxon>Actinomycetes</taxon>
        <taxon>Pseudonocardiales</taxon>
        <taxon>Pseudonocardiaceae</taxon>
        <taxon>Saccharothrix</taxon>
    </lineage>
</organism>
<keyword evidence="9" id="KW-1185">Reference proteome</keyword>
<evidence type="ECO:0000313" key="8">
    <source>
        <dbReference type="EMBL" id="MFC6092274.1"/>
    </source>
</evidence>
<protein>
    <submittedName>
        <fullName evidence="8">TldD/PmbA family protein</fullName>
    </submittedName>
</protein>
<feature type="compositionally biased region" description="Low complexity" evidence="5">
    <location>
        <begin position="1"/>
        <end position="12"/>
    </location>
</feature>
<dbReference type="Gene3D" id="3.30.2290.10">
    <property type="entry name" value="PmbA/TldD superfamily"/>
    <property type="match status" value="1"/>
</dbReference>
<evidence type="ECO:0000256" key="5">
    <source>
        <dbReference type="SAM" id="MobiDB-lite"/>
    </source>
</evidence>
<dbReference type="PANTHER" id="PTHR30624:SF10">
    <property type="entry name" value="CONSERVED PROTEIN"/>
    <property type="match status" value="1"/>
</dbReference>
<keyword evidence="4" id="KW-0482">Metalloprotease</keyword>
<dbReference type="InterPro" id="IPR045569">
    <property type="entry name" value="Metalloprtase-TldD/E_C"/>
</dbReference>
<dbReference type="Pfam" id="PF01523">
    <property type="entry name" value="PmbA_TldD_1st"/>
    <property type="match status" value="1"/>
</dbReference>
<feature type="domain" description="Metalloprotease TldD/E C-terminal" evidence="7">
    <location>
        <begin position="265"/>
        <end position="510"/>
    </location>
</feature>
<dbReference type="RefSeq" id="WP_380638565.1">
    <property type="nucleotide sequence ID" value="NZ_JBHSQO010000026.1"/>
</dbReference>
<evidence type="ECO:0000256" key="1">
    <source>
        <dbReference type="ARBA" id="ARBA00005836"/>
    </source>
</evidence>
<gene>
    <name evidence="8" type="ORF">ACFP3R_23635</name>
</gene>
<keyword evidence="3" id="KW-0378">Hydrolase</keyword>
<comment type="caution">
    <text evidence="8">The sequence shown here is derived from an EMBL/GenBank/DDBJ whole genome shotgun (WGS) entry which is preliminary data.</text>
</comment>
<evidence type="ECO:0000259" key="7">
    <source>
        <dbReference type="Pfam" id="PF19289"/>
    </source>
</evidence>
<reference evidence="9" key="1">
    <citation type="journal article" date="2019" name="Int. J. Syst. Evol. Microbiol.">
        <title>The Global Catalogue of Microorganisms (GCM) 10K type strain sequencing project: providing services to taxonomists for standard genome sequencing and annotation.</title>
        <authorList>
            <consortium name="The Broad Institute Genomics Platform"/>
            <consortium name="The Broad Institute Genome Sequencing Center for Infectious Disease"/>
            <person name="Wu L."/>
            <person name="Ma J."/>
        </authorList>
    </citation>
    <scope>NUCLEOTIDE SEQUENCE [LARGE SCALE GENOMIC DNA]</scope>
    <source>
        <strain evidence="9">CGMCC 4.7246</strain>
    </source>
</reference>
<evidence type="ECO:0000256" key="4">
    <source>
        <dbReference type="ARBA" id="ARBA00023049"/>
    </source>
</evidence>
<proteinExistence type="inferred from homology"/>
<comment type="similarity">
    <text evidence="1">Belongs to the peptidase U62 family.</text>
</comment>
<sequence>MTLPPVTGAPARAPRPVPGASAPVPPFDPGLLAELADTALSVAVAGGCAEAELRASCVRAGLVEVHDGRLAASTDEGEQGIAVRVLWHGRRGVASTSDRTPDAVAAAARRAVDLARRCAAAGMPETSPVPEPAHPGAAWRGGHEIDPLEVPTAERADLLAEWSAGLLRAGVERVRARLHAVRERTFLATLTGSTITQERVRVHPLVFASVRHPRSGDLVTARSLGPPTARGFEYLLGRGWDFEDELARLPEQLAETVHAPPVESGPTDLVIAPSNLWLTLHETVGHATEADRVRGEEAAFAGTTFVRAEDVGRLRYGSAGMGIVADRTLEHGLATTAYDDEGVATGAWPLVTAGVLTGLQTDRAGAAALGEDRSRGCAYAQYPRDVPLSRMPNVSLLPDPDGPSLEELIGSVREGLYVDGSDSWSIDMQRRQFQFTAQRFHRIVDGRLAGQVRHAAYHGTTTRFWNSLEAVGGPGTYAVYGADLCGKGQPVQAAAVSHGAPATLFRGVPVSRTGAS</sequence>
<name>A0ABW1P9J2_9PSEU</name>
<dbReference type="Pfam" id="PF19289">
    <property type="entry name" value="PmbA_TldD_3rd"/>
    <property type="match status" value="1"/>
</dbReference>
<evidence type="ECO:0000256" key="2">
    <source>
        <dbReference type="ARBA" id="ARBA00022670"/>
    </source>
</evidence>
<evidence type="ECO:0000313" key="9">
    <source>
        <dbReference type="Proteomes" id="UP001596220"/>
    </source>
</evidence>
<feature type="region of interest" description="Disordered" evidence="5">
    <location>
        <begin position="1"/>
        <end position="22"/>
    </location>
</feature>
<keyword evidence="2" id="KW-0645">Protease</keyword>
<dbReference type="PANTHER" id="PTHR30624">
    <property type="entry name" value="UNCHARACTERIZED PROTEIN TLDD AND PMBA"/>
    <property type="match status" value="1"/>
</dbReference>
<dbReference type="InterPro" id="IPR051463">
    <property type="entry name" value="Peptidase_U62_metallo"/>
</dbReference>
<feature type="compositionally biased region" description="Pro residues" evidence="5">
    <location>
        <begin position="13"/>
        <end position="22"/>
    </location>
</feature>
<dbReference type="EMBL" id="JBHSQO010000026">
    <property type="protein sequence ID" value="MFC6092274.1"/>
    <property type="molecule type" value="Genomic_DNA"/>
</dbReference>
<accession>A0ABW1P9J2</accession>
<feature type="domain" description="Metalloprotease TldD/E N-terminal" evidence="6">
    <location>
        <begin position="52"/>
        <end position="115"/>
    </location>
</feature>
<dbReference type="InterPro" id="IPR002510">
    <property type="entry name" value="Metalloprtase-TldD/E_N"/>
</dbReference>
<dbReference type="InterPro" id="IPR036059">
    <property type="entry name" value="TldD/PmbA_sf"/>
</dbReference>
<evidence type="ECO:0000256" key="3">
    <source>
        <dbReference type="ARBA" id="ARBA00022801"/>
    </source>
</evidence>
<dbReference type="InterPro" id="IPR035068">
    <property type="entry name" value="TldD/PmbA_N"/>
</dbReference>
<dbReference type="Proteomes" id="UP001596220">
    <property type="component" value="Unassembled WGS sequence"/>
</dbReference>